<evidence type="ECO:0000256" key="6">
    <source>
        <dbReference type="ARBA" id="ARBA00005159"/>
    </source>
</evidence>
<dbReference type="Proteomes" id="UP000282837">
    <property type="component" value="Unassembled WGS sequence"/>
</dbReference>
<evidence type="ECO:0000313" key="18">
    <source>
        <dbReference type="Proteomes" id="UP000282837"/>
    </source>
</evidence>
<comment type="pathway">
    <text evidence="5 14">Cofactor biosynthesis; adenosylcobalamin biosynthesis; adenosylcobalamin from cob(II)yrinate a,c-diamide: step 6/7.</text>
</comment>
<evidence type="ECO:0000256" key="16">
    <source>
        <dbReference type="PIRSR" id="PIRSR006135-2"/>
    </source>
</evidence>
<dbReference type="Gene3D" id="3.40.50.300">
    <property type="entry name" value="P-loop containing nucleotide triphosphate hydrolases"/>
    <property type="match status" value="1"/>
</dbReference>
<feature type="binding site" evidence="16">
    <location>
        <begin position="47"/>
        <end position="50"/>
    </location>
    <ligand>
        <name>GTP</name>
        <dbReference type="ChEBI" id="CHEBI:37565"/>
    </ligand>
</feature>
<protein>
    <recommendedName>
        <fullName evidence="14">Bifunctional adenosylcobalamin biosynthesis protein</fullName>
        <ecNumber evidence="14">2.7.1.156</ecNumber>
        <ecNumber evidence="14">2.7.7.62</ecNumber>
    </recommendedName>
</protein>
<comment type="catalytic activity">
    <reaction evidence="1 14">
        <text>adenosylcob(III)inamide + ATP = adenosylcob(III)inamide phosphate + ADP + H(+)</text>
        <dbReference type="Rhea" id="RHEA:15769"/>
        <dbReference type="ChEBI" id="CHEBI:2480"/>
        <dbReference type="ChEBI" id="CHEBI:15378"/>
        <dbReference type="ChEBI" id="CHEBI:30616"/>
        <dbReference type="ChEBI" id="CHEBI:58502"/>
        <dbReference type="ChEBI" id="CHEBI:456216"/>
        <dbReference type="EC" id="2.7.1.156"/>
    </reaction>
</comment>
<dbReference type="OrthoDB" id="9788370at2"/>
<feature type="binding site" evidence="16">
    <location>
        <begin position="5"/>
        <end position="12"/>
    </location>
    <ligand>
        <name>GTP</name>
        <dbReference type="ChEBI" id="CHEBI:37565"/>
    </ligand>
</feature>
<dbReference type="InterPro" id="IPR027417">
    <property type="entry name" value="P-loop_NTPase"/>
</dbReference>
<comment type="catalytic activity">
    <reaction evidence="3">
        <text>adenosylcob(III)inamide + GTP = adenosylcob(III)inamide phosphate + GDP + H(+)</text>
        <dbReference type="Rhea" id="RHEA:15765"/>
        <dbReference type="ChEBI" id="CHEBI:2480"/>
        <dbReference type="ChEBI" id="CHEBI:15378"/>
        <dbReference type="ChEBI" id="CHEBI:37565"/>
        <dbReference type="ChEBI" id="CHEBI:58189"/>
        <dbReference type="ChEBI" id="CHEBI:58502"/>
        <dbReference type="EC" id="2.7.1.156"/>
    </reaction>
</comment>
<feature type="active site" description="GMP-histidine intermediate" evidence="15">
    <location>
        <position position="46"/>
    </location>
</feature>
<dbReference type="GO" id="GO:0005525">
    <property type="term" value="F:GTP binding"/>
    <property type="evidence" value="ECO:0007669"/>
    <property type="project" value="UniProtKB-UniRule"/>
</dbReference>
<evidence type="ECO:0000256" key="2">
    <source>
        <dbReference type="ARBA" id="ARBA00000711"/>
    </source>
</evidence>
<evidence type="ECO:0000256" key="4">
    <source>
        <dbReference type="ARBA" id="ARBA00003889"/>
    </source>
</evidence>
<evidence type="ECO:0000313" key="17">
    <source>
        <dbReference type="EMBL" id="RVU05950.1"/>
    </source>
</evidence>
<dbReference type="NCBIfam" id="NF004469">
    <property type="entry name" value="PRK05800.1"/>
    <property type="match status" value="1"/>
</dbReference>
<evidence type="ECO:0000256" key="10">
    <source>
        <dbReference type="ARBA" id="ARBA00022741"/>
    </source>
</evidence>
<evidence type="ECO:0000256" key="11">
    <source>
        <dbReference type="ARBA" id="ARBA00022777"/>
    </source>
</evidence>
<evidence type="ECO:0000256" key="3">
    <source>
        <dbReference type="ARBA" id="ARBA00001522"/>
    </source>
</evidence>
<keyword evidence="11 14" id="KW-0418">Kinase</keyword>
<comment type="function">
    <text evidence="4 14">Catalyzes ATP-dependent phosphorylation of adenosylcobinamide and addition of GMP to adenosylcobinamide phosphate.</text>
</comment>
<keyword evidence="18" id="KW-1185">Reference proteome</keyword>
<dbReference type="Pfam" id="PF02283">
    <property type="entry name" value="CobU"/>
    <property type="match status" value="1"/>
</dbReference>
<dbReference type="CDD" id="cd00544">
    <property type="entry name" value="CobU"/>
    <property type="match status" value="1"/>
</dbReference>
<evidence type="ECO:0000256" key="14">
    <source>
        <dbReference type="PIRNR" id="PIRNR006135"/>
    </source>
</evidence>
<dbReference type="PIRSF" id="PIRSF006135">
    <property type="entry name" value="CobU"/>
    <property type="match status" value="1"/>
</dbReference>
<dbReference type="InterPro" id="IPR003203">
    <property type="entry name" value="CobU/CobP"/>
</dbReference>
<evidence type="ECO:0000256" key="7">
    <source>
        <dbReference type="ARBA" id="ARBA00007490"/>
    </source>
</evidence>
<keyword evidence="9 14" id="KW-0808">Transferase</keyword>
<dbReference type="UniPathway" id="UPA00148">
    <property type="reaction ID" value="UER00236"/>
</dbReference>
<name>A0A3S2VEC7_9SPHN</name>
<proteinExistence type="inferred from homology"/>
<organism evidence="17 18">
    <name type="scientific">Novosphingobium umbonatum</name>
    <dbReference type="NCBI Taxonomy" id="1908524"/>
    <lineage>
        <taxon>Bacteria</taxon>
        <taxon>Pseudomonadati</taxon>
        <taxon>Pseudomonadota</taxon>
        <taxon>Alphaproteobacteria</taxon>
        <taxon>Sphingomonadales</taxon>
        <taxon>Sphingomonadaceae</taxon>
        <taxon>Novosphingobium</taxon>
    </lineage>
</organism>
<dbReference type="GO" id="GO:0008820">
    <property type="term" value="F:cobinamide phosphate guanylyltransferase activity"/>
    <property type="evidence" value="ECO:0007669"/>
    <property type="project" value="UniProtKB-UniRule"/>
</dbReference>
<feature type="binding site" evidence="16">
    <location>
        <begin position="30"/>
        <end position="32"/>
    </location>
    <ligand>
        <name>GTP</name>
        <dbReference type="ChEBI" id="CHEBI:37565"/>
    </ligand>
</feature>
<dbReference type="GO" id="GO:0005524">
    <property type="term" value="F:ATP binding"/>
    <property type="evidence" value="ECO:0007669"/>
    <property type="project" value="UniProtKB-UniRule"/>
</dbReference>
<comment type="catalytic activity">
    <reaction evidence="2 14">
        <text>adenosylcob(III)inamide phosphate + GTP + H(+) = adenosylcob(III)inamide-GDP + diphosphate</text>
        <dbReference type="Rhea" id="RHEA:22712"/>
        <dbReference type="ChEBI" id="CHEBI:15378"/>
        <dbReference type="ChEBI" id="CHEBI:33019"/>
        <dbReference type="ChEBI" id="CHEBI:37565"/>
        <dbReference type="ChEBI" id="CHEBI:58502"/>
        <dbReference type="ChEBI" id="CHEBI:60487"/>
        <dbReference type="EC" id="2.7.7.62"/>
    </reaction>
</comment>
<keyword evidence="13 14" id="KW-0342">GTP-binding</keyword>
<comment type="caution">
    <text evidence="17">The sequence shown here is derived from an EMBL/GenBank/DDBJ whole genome shotgun (WGS) entry which is preliminary data.</text>
</comment>
<gene>
    <name evidence="17" type="ORF">EOE18_07430</name>
</gene>
<evidence type="ECO:0000256" key="8">
    <source>
        <dbReference type="ARBA" id="ARBA00022573"/>
    </source>
</evidence>
<sequence>MLILGGARSGKSRFGQSRIEAFTGQLCYIATAQAFDSEMAQRIALHRADRGPRWATVEAPLDLPDAIMASAAQVDAILVDCLTLWLSNLMLAERNVAQASAQLAQAVQDCPVPLALVANEVGLGIVPDNALARRFRDEAGRLNQSIAQIAGEVAFLAAGLPLMLKG</sequence>
<reference evidence="17 18" key="1">
    <citation type="submission" date="2019-01" db="EMBL/GenBank/DDBJ databases">
        <authorList>
            <person name="Chen W.-M."/>
        </authorList>
    </citation>
    <scope>NUCLEOTIDE SEQUENCE [LARGE SCALE GENOMIC DNA]</scope>
    <source>
        <strain evidence="17 18">FSY-9</strain>
    </source>
</reference>
<comment type="similarity">
    <text evidence="7 14">Belongs to the CobU/CobP family.</text>
</comment>
<keyword evidence="8 14" id="KW-0169">Cobalamin biosynthesis</keyword>
<keyword evidence="12 14" id="KW-0067">ATP-binding</keyword>
<evidence type="ECO:0000256" key="5">
    <source>
        <dbReference type="ARBA" id="ARBA00004692"/>
    </source>
</evidence>
<evidence type="ECO:0000256" key="1">
    <source>
        <dbReference type="ARBA" id="ARBA00000312"/>
    </source>
</evidence>
<feature type="binding site" evidence="16">
    <location>
        <position position="58"/>
    </location>
    <ligand>
        <name>GTP</name>
        <dbReference type="ChEBI" id="CHEBI:37565"/>
    </ligand>
</feature>
<dbReference type="EC" id="2.7.7.62" evidence="14"/>
<dbReference type="EC" id="2.7.1.156" evidence="14"/>
<keyword evidence="10 14" id="KW-0547">Nucleotide-binding</keyword>
<dbReference type="PANTHER" id="PTHR34848">
    <property type="match status" value="1"/>
</dbReference>
<dbReference type="AlphaFoldDB" id="A0A3S2VEC7"/>
<evidence type="ECO:0000256" key="12">
    <source>
        <dbReference type="ARBA" id="ARBA00022840"/>
    </source>
</evidence>
<dbReference type="PANTHER" id="PTHR34848:SF1">
    <property type="entry name" value="BIFUNCTIONAL ADENOSYLCOBALAMIN BIOSYNTHESIS PROTEIN COBU"/>
    <property type="match status" value="1"/>
</dbReference>
<feature type="binding site" evidence="16">
    <location>
        <position position="80"/>
    </location>
    <ligand>
        <name>GTP</name>
        <dbReference type="ChEBI" id="CHEBI:37565"/>
    </ligand>
</feature>
<evidence type="ECO:0000256" key="13">
    <source>
        <dbReference type="ARBA" id="ARBA00023134"/>
    </source>
</evidence>
<dbReference type="EMBL" id="SACO01000004">
    <property type="protein sequence ID" value="RVU05950.1"/>
    <property type="molecule type" value="Genomic_DNA"/>
</dbReference>
<dbReference type="SUPFAM" id="SSF52540">
    <property type="entry name" value="P-loop containing nucleoside triphosphate hydrolases"/>
    <property type="match status" value="1"/>
</dbReference>
<dbReference type="GO" id="GO:0009236">
    <property type="term" value="P:cobalamin biosynthetic process"/>
    <property type="evidence" value="ECO:0007669"/>
    <property type="project" value="UniProtKB-UniRule"/>
</dbReference>
<dbReference type="GO" id="GO:0043752">
    <property type="term" value="F:adenosylcobinamide kinase activity"/>
    <property type="evidence" value="ECO:0007669"/>
    <property type="project" value="UniProtKB-EC"/>
</dbReference>
<accession>A0A3S2VEC7</accession>
<comment type="pathway">
    <text evidence="6 14">Cofactor biosynthesis; adenosylcobalamin biosynthesis; adenosylcobalamin from cob(II)yrinate a,c-diamide: step 5/7.</text>
</comment>
<evidence type="ECO:0000256" key="9">
    <source>
        <dbReference type="ARBA" id="ARBA00022679"/>
    </source>
</evidence>
<evidence type="ECO:0000256" key="15">
    <source>
        <dbReference type="PIRSR" id="PIRSR006135-1"/>
    </source>
</evidence>
<keyword evidence="17" id="KW-0548">Nucleotidyltransferase</keyword>